<evidence type="ECO:0000313" key="3">
    <source>
        <dbReference type="Proteomes" id="UP001208041"/>
    </source>
</evidence>
<dbReference type="InterPro" id="IPR037359">
    <property type="entry name" value="NST/OST"/>
</dbReference>
<keyword evidence="1" id="KW-0808">Transferase</keyword>
<keyword evidence="3" id="KW-1185">Reference proteome</keyword>
<gene>
    <name evidence="2" type="ORF">OH136_09065</name>
</gene>
<dbReference type="InterPro" id="IPR027417">
    <property type="entry name" value="P-loop_NTPase"/>
</dbReference>
<evidence type="ECO:0000313" key="2">
    <source>
        <dbReference type="EMBL" id="MCV6824704.1"/>
    </source>
</evidence>
<sequence length="297" mass="33113">MSNATHLFGIGAAKAGTSWLFKFLESHPEVASPAVKELHYFDDADTDTPERALIKRNEEIQQDIVTLELRRLISAEGKKRKLASRIERLKQVSALLELGYSPEAYSEYQQAEAARTNAKLTADITPAYALLSKATLKMMAGLGQTTKFIYILRDPVERLWSNIRMVADARAKSNAEMAKISNRIADSILSGEGHPSFLRSDYAGTLDRLFAAVPSADRLVLFFERLFDQATIETLCRFLMIAPMPAKTHRPVHAGATFPLDDTRRAGLSQLLAPQYAAVEARFGALPDRWQQNMTKV</sequence>
<dbReference type="AlphaFoldDB" id="A0AAE3IZS2"/>
<organism evidence="2 3">
    <name type="scientific">Halocynthiibacter halioticoli</name>
    <dbReference type="NCBI Taxonomy" id="2986804"/>
    <lineage>
        <taxon>Bacteria</taxon>
        <taxon>Pseudomonadati</taxon>
        <taxon>Pseudomonadota</taxon>
        <taxon>Alphaproteobacteria</taxon>
        <taxon>Rhodobacterales</taxon>
        <taxon>Paracoccaceae</taxon>
        <taxon>Halocynthiibacter</taxon>
    </lineage>
</organism>
<comment type="caution">
    <text evidence="2">The sequence shown here is derived from an EMBL/GenBank/DDBJ whole genome shotgun (WGS) entry which is preliminary data.</text>
</comment>
<dbReference type="PANTHER" id="PTHR10605:SF56">
    <property type="entry name" value="BIFUNCTIONAL HEPARAN SULFATE N-DEACETYLASE_N-SULFOTRANSFERASE"/>
    <property type="match status" value="1"/>
</dbReference>
<proteinExistence type="predicted"/>
<name>A0AAE3IZS2_9RHOB</name>
<evidence type="ECO:0000256" key="1">
    <source>
        <dbReference type="ARBA" id="ARBA00022679"/>
    </source>
</evidence>
<dbReference type="PANTHER" id="PTHR10605">
    <property type="entry name" value="HEPARAN SULFATE SULFOTRANSFERASE"/>
    <property type="match status" value="1"/>
</dbReference>
<dbReference type="SUPFAM" id="SSF52540">
    <property type="entry name" value="P-loop containing nucleoside triphosphate hydrolases"/>
    <property type="match status" value="1"/>
</dbReference>
<dbReference type="Pfam" id="PF13469">
    <property type="entry name" value="Sulfotransfer_3"/>
    <property type="match status" value="1"/>
</dbReference>
<dbReference type="EMBL" id="JAOYFC010000002">
    <property type="protein sequence ID" value="MCV6824704.1"/>
    <property type="molecule type" value="Genomic_DNA"/>
</dbReference>
<dbReference type="RefSeq" id="WP_263953558.1">
    <property type="nucleotide sequence ID" value="NZ_JAOYFC010000002.1"/>
</dbReference>
<dbReference type="Gene3D" id="3.40.50.300">
    <property type="entry name" value="P-loop containing nucleotide triphosphate hydrolases"/>
    <property type="match status" value="1"/>
</dbReference>
<protein>
    <submittedName>
        <fullName evidence="2">Sulfotransferase</fullName>
    </submittedName>
</protein>
<accession>A0AAE3IZS2</accession>
<dbReference type="Proteomes" id="UP001208041">
    <property type="component" value="Unassembled WGS sequence"/>
</dbReference>
<reference evidence="2" key="1">
    <citation type="submission" date="2022-10" db="EMBL/GenBank/DDBJ databases">
        <authorList>
            <person name="Yue Y."/>
        </authorList>
    </citation>
    <scope>NUCLEOTIDE SEQUENCE</scope>
    <source>
        <strain evidence="2">Z654</strain>
    </source>
</reference>
<dbReference type="GO" id="GO:0008146">
    <property type="term" value="F:sulfotransferase activity"/>
    <property type="evidence" value="ECO:0007669"/>
    <property type="project" value="InterPro"/>
</dbReference>